<gene>
    <name evidence="5" type="ORF">QBC46DRAFT_246876</name>
</gene>
<accession>A0AAN6N930</accession>
<evidence type="ECO:0000313" key="6">
    <source>
        <dbReference type="Proteomes" id="UP001303473"/>
    </source>
</evidence>
<reference evidence="6" key="1">
    <citation type="journal article" date="2023" name="Mol. Phylogenet. Evol.">
        <title>Genome-scale phylogeny and comparative genomics of the fungal order Sordariales.</title>
        <authorList>
            <person name="Hensen N."/>
            <person name="Bonometti L."/>
            <person name="Westerberg I."/>
            <person name="Brannstrom I.O."/>
            <person name="Guillou S."/>
            <person name="Cros-Aarteil S."/>
            <person name="Calhoun S."/>
            <person name="Haridas S."/>
            <person name="Kuo A."/>
            <person name="Mondo S."/>
            <person name="Pangilinan J."/>
            <person name="Riley R."/>
            <person name="LaButti K."/>
            <person name="Andreopoulos B."/>
            <person name="Lipzen A."/>
            <person name="Chen C."/>
            <person name="Yan M."/>
            <person name="Daum C."/>
            <person name="Ng V."/>
            <person name="Clum A."/>
            <person name="Steindorff A."/>
            <person name="Ohm R.A."/>
            <person name="Martin F."/>
            <person name="Silar P."/>
            <person name="Natvig D.O."/>
            <person name="Lalanne C."/>
            <person name="Gautier V."/>
            <person name="Ament-Velasquez S.L."/>
            <person name="Kruys A."/>
            <person name="Hutchinson M.I."/>
            <person name="Powell A.J."/>
            <person name="Barry K."/>
            <person name="Miller A.N."/>
            <person name="Grigoriev I.V."/>
            <person name="Debuchy R."/>
            <person name="Gladieux P."/>
            <person name="Hiltunen Thoren M."/>
            <person name="Johannesson H."/>
        </authorList>
    </citation>
    <scope>NUCLEOTIDE SEQUENCE [LARGE SCALE GENOMIC DNA]</scope>
    <source>
        <strain evidence="6">CBS 340.73</strain>
    </source>
</reference>
<dbReference type="GO" id="GO:0004312">
    <property type="term" value="F:fatty acid synthase activity"/>
    <property type="evidence" value="ECO:0007669"/>
    <property type="project" value="TreeGrafter"/>
</dbReference>
<evidence type="ECO:0000259" key="4">
    <source>
        <dbReference type="SMART" id="SM00822"/>
    </source>
</evidence>
<dbReference type="InterPro" id="IPR050091">
    <property type="entry name" value="PKS_NRPS_Biosynth_Enz"/>
</dbReference>
<keyword evidence="6" id="KW-1185">Reference proteome</keyword>
<dbReference type="AlphaFoldDB" id="A0AAN6N930"/>
<dbReference type="Proteomes" id="UP001303473">
    <property type="component" value="Unassembled WGS sequence"/>
</dbReference>
<dbReference type="Pfam" id="PF08659">
    <property type="entry name" value="KR"/>
    <property type="match status" value="1"/>
</dbReference>
<name>A0AAN6N930_9PEZI</name>
<keyword evidence="1" id="KW-0596">Phosphopantetheine</keyword>
<comment type="caution">
    <text evidence="5">The sequence shown here is derived from an EMBL/GenBank/DDBJ whole genome shotgun (WGS) entry which is preliminary data.</text>
</comment>
<dbReference type="PANTHER" id="PTHR43775:SF29">
    <property type="entry name" value="ASPERFURANONE POLYKETIDE SYNTHASE AFOG-RELATED"/>
    <property type="match status" value="1"/>
</dbReference>
<dbReference type="SUPFAM" id="SSF51735">
    <property type="entry name" value="NAD(P)-binding Rossmann-fold domains"/>
    <property type="match status" value="1"/>
</dbReference>
<dbReference type="GO" id="GO:0016491">
    <property type="term" value="F:oxidoreductase activity"/>
    <property type="evidence" value="ECO:0007669"/>
    <property type="project" value="UniProtKB-KW"/>
</dbReference>
<dbReference type="InterPro" id="IPR013968">
    <property type="entry name" value="PKS_KR"/>
</dbReference>
<dbReference type="EMBL" id="MU853783">
    <property type="protein sequence ID" value="KAK3941452.1"/>
    <property type="molecule type" value="Genomic_DNA"/>
</dbReference>
<dbReference type="SMART" id="SM00822">
    <property type="entry name" value="PKS_KR"/>
    <property type="match status" value="1"/>
</dbReference>
<sequence>RSGATFTAAKKLVSVLTSRGVKVITPNCNITNGSNLAILLRDSEKNMPPIRGVINCVMILTNAAFTNMSFQQWSSAMEAKVNGSLNLHRFLQTKELDFFVHLSSLAGINGQMASSNYAAGCAFQDALAQLHHGVTVLDVDWMAV</sequence>
<evidence type="ECO:0000313" key="5">
    <source>
        <dbReference type="EMBL" id="KAK3941452.1"/>
    </source>
</evidence>
<dbReference type="InterPro" id="IPR036291">
    <property type="entry name" value="NAD(P)-bd_dom_sf"/>
</dbReference>
<proteinExistence type="predicted"/>
<evidence type="ECO:0000256" key="2">
    <source>
        <dbReference type="ARBA" id="ARBA00022553"/>
    </source>
</evidence>
<feature type="non-terminal residue" evidence="5">
    <location>
        <position position="144"/>
    </location>
</feature>
<dbReference type="InterPro" id="IPR057326">
    <property type="entry name" value="KR_dom"/>
</dbReference>
<keyword evidence="2" id="KW-0597">Phosphoprotein</keyword>
<dbReference type="GO" id="GO:0044550">
    <property type="term" value="P:secondary metabolite biosynthetic process"/>
    <property type="evidence" value="ECO:0007669"/>
    <property type="project" value="TreeGrafter"/>
</dbReference>
<protein>
    <submittedName>
        <fullName evidence="5">Polyketide synthase</fullName>
    </submittedName>
</protein>
<keyword evidence="3" id="KW-0560">Oxidoreductase</keyword>
<dbReference type="GO" id="GO:0006633">
    <property type="term" value="P:fatty acid biosynthetic process"/>
    <property type="evidence" value="ECO:0007669"/>
    <property type="project" value="TreeGrafter"/>
</dbReference>
<feature type="non-terminal residue" evidence="5">
    <location>
        <position position="1"/>
    </location>
</feature>
<dbReference type="PANTHER" id="PTHR43775">
    <property type="entry name" value="FATTY ACID SYNTHASE"/>
    <property type="match status" value="1"/>
</dbReference>
<evidence type="ECO:0000256" key="3">
    <source>
        <dbReference type="ARBA" id="ARBA00023002"/>
    </source>
</evidence>
<dbReference type="Gene3D" id="3.40.50.720">
    <property type="entry name" value="NAD(P)-binding Rossmann-like Domain"/>
    <property type="match status" value="1"/>
</dbReference>
<organism evidence="5 6">
    <name type="scientific">Diplogelasinospora grovesii</name>
    <dbReference type="NCBI Taxonomy" id="303347"/>
    <lineage>
        <taxon>Eukaryota</taxon>
        <taxon>Fungi</taxon>
        <taxon>Dikarya</taxon>
        <taxon>Ascomycota</taxon>
        <taxon>Pezizomycotina</taxon>
        <taxon>Sordariomycetes</taxon>
        <taxon>Sordariomycetidae</taxon>
        <taxon>Sordariales</taxon>
        <taxon>Diplogelasinosporaceae</taxon>
        <taxon>Diplogelasinospora</taxon>
    </lineage>
</organism>
<evidence type="ECO:0000256" key="1">
    <source>
        <dbReference type="ARBA" id="ARBA00022450"/>
    </source>
</evidence>
<feature type="domain" description="Ketoreductase" evidence="4">
    <location>
        <begin position="1"/>
        <end position="142"/>
    </location>
</feature>